<feature type="domain" description="Vitamin K epoxide reductase" evidence="12">
    <location>
        <begin position="40"/>
        <end position="181"/>
    </location>
</feature>
<evidence type="ECO:0000256" key="6">
    <source>
        <dbReference type="ARBA" id="ARBA00023002"/>
    </source>
</evidence>
<keyword evidence="14" id="KW-1185">Reference proteome</keyword>
<reference evidence="14" key="1">
    <citation type="journal article" date="2019" name="Int. J. Syst. Evol. Microbiol.">
        <title>The Global Catalogue of Microorganisms (GCM) 10K type strain sequencing project: providing services to taxonomists for standard genome sequencing and annotation.</title>
        <authorList>
            <consortium name="The Broad Institute Genomics Platform"/>
            <consortium name="The Broad Institute Genome Sequencing Center for Infectious Disease"/>
            <person name="Wu L."/>
            <person name="Ma J."/>
        </authorList>
    </citation>
    <scope>NUCLEOTIDE SEQUENCE [LARGE SCALE GENOMIC DNA]</scope>
    <source>
        <strain evidence="14">JCM 16904</strain>
    </source>
</reference>
<sequence length="231" mass="25144">MRRSPSDTAPPVGVTPAMADAIEPEAEPEPEVESEVEPFPRLLPRLLFVGGGIGLIAAFVLTIEKVALLEDPSYVPSCSINPVLSCGSIMRTAQAELFGFPNPLLGIASFAIVTTVGAVLLARAALPRWFWLGLQAGVTGGVVFVHWLIFQSLYVIGALCPYCMIVWAVTVPIFWYVTLHNVVRRHLPASAAVRRLAGTLATYHSVPLTVWFLALVAMIGVRFWDYWSTLV</sequence>
<dbReference type="InterPro" id="IPR041714">
    <property type="entry name" value="VKOR_Actinobacteria"/>
</dbReference>
<dbReference type="InterPro" id="IPR038354">
    <property type="entry name" value="VKOR_sf"/>
</dbReference>
<dbReference type="Proteomes" id="UP001500902">
    <property type="component" value="Unassembled WGS sequence"/>
</dbReference>
<gene>
    <name evidence="13" type="ORF">GCM10022224_058640</name>
</gene>
<feature type="transmembrane region" description="Helical" evidence="11">
    <location>
        <begin position="155"/>
        <end position="179"/>
    </location>
</feature>
<name>A0ABP7CEP0_9ACTN</name>
<feature type="region of interest" description="Disordered" evidence="10">
    <location>
        <begin position="1"/>
        <end position="34"/>
    </location>
</feature>
<evidence type="ECO:0000256" key="4">
    <source>
        <dbReference type="ARBA" id="ARBA00022719"/>
    </source>
</evidence>
<comment type="subcellular location">
    <subcellularLocation>
        <location evidence="1">Membrane</location>
        <topology evidence="1">Multi-pass membrane protein</topology>
    </subcellularLocation>
</comment>
<keyword evidence="6" id="KW-0560">Oxidoreductase</keyword>
<evidence type="ECO:0000256" key="2">
    <source>
        <dbReference type="ARBA" id="ARBA00006214"/>
    </source>
</evidence>
<evidence type="ECO:0000256" key="8">
    <source>
        <dbReference type="ARBA" id="ARBA00023157"/>
    </source>
</evidence>
<dbReference type="Gene3D" id="1.20.1440.130">
    <property type="entry name" value="VKOR domain"/>
    <property type="match status" value="1"/>
</dbReference>
<protein>
    <submittedName>
        <fullName evidence="13">Vitamin K epoxide reductase family protein</fullName>
    </submittedName>
</protein>
<comment type="caution">
    <text evidence="13">The sequence shown here is derived from an EMBL/GenBank/DDBJ whole genome shotgun (WGS) entry which is preliminary data.</text>
</comment>
<dbReference type="EMBL" id="BAAAZP010000102">
    <property type="protein sequence ID" value="GAA3686110.1"/>
    <property type="molecule type" value="Genomic_DNA"/>
</dbReference>
<dbReference type="SMART" id="SM00756">
    <property type="entry name" value="VKc"/>
    <property type="match status" value="1"/>
</dbReference>
<comment type="similarity">
    <text evidence="2">Belongs to the VKOR family.</text>
</comment>
<feature type="compositionally biased region" description="Acidic residues" evidence="10">
    <location>
        <begin position="22"/>
        <end position="34"/>
    </location>
</feature>
<keyword evidence="5 11" id="KW-1133">Transmembrane helix</keyword>
<feature type="transmembrane region" description="Helical" evidence="11">
    <location>
        <begin position="129"/>
        <end position="149"/>
    </location>
</feature>
<evidence type="ECO:0000256" key="1">
    <source>
        <dbReference type="ARBA" id="ARBA00004141"/>
    </source>
</evidence>
<evidence type="ECO:0000256" key="3">
    <source>
        <dbReference type="ARBA" id="ARBA00022692"/>
    </source>
</evidence>
<evidence type="ECO:0000259" key="12">
    <source>
        <dbReference type="SMART" id="SM00756"/>
    </source>
</evidence>
<evidence type="ECO:0000313" key="14">
    <source>
        <dbReference type="Proteomes" id="UP001500902"/>
    </source>
</evidence>
<evidence type="ECO:0000256" key="10">
    <source>
        <dbReference type="SAM" id="MobiDB-lite"/>
    </source>
</evidence>
<organism evidence="13 14">
    <name type="scientific">Nonomuraea antimicrobica</name>
    <dbReference type="NCBI Taxonomy" id="561173"/>
    <lineage>
        <taxon>Bacteria</taxon>
        <taxon>Bacillati</taxon>
        <taxon>Actinomycetota</taxon>
        <taxon>Actinomycetes</taxon>
        <taxon>Streptosporangiales</taxon>
        <taxon>Streptosporangiaceae</taxon>
        <taxon>Nonomuraea</taxon>
    </lineage>
</organism>
<feature type="transmembrane region" description="Helical" evidence="11">
    <location>
        <begin position="200"/>
        <end position="224"/>
    </location>
</feature>
<keyword evidence="4" id="KW-0874">Quinone</keyword>
<keyword evidence="8" id="KW-1015">Disulfide bond</keyword>
<evidence type="ECO:0000313" key="13">
    <source>
        <dbReference type="EMBL" id="GAA3686110.1"/>
    </source>
</evidence>
<proteinExistence type="inferred from homology"/>
<feature type="transmembrane region" description="Helical" evidence="11">
    <location>
        <begin position="46"/>
        <end position="63"/>
    </location>
</feature>
<feature type="transmembrane region" description="Helical" evidence="11">
    <location>
        <begin position="104"/>
        <end position="122"/>
    </location>
</feature>
<keyword evidence="9" id="KW-0676">Redox-active center</keyword>
<keyword evidence="7 11" id="KW-0472">Membrane</keyword>
<dbReference type="CDD" id="cd12922">
    <property type="entry name" value="VKOR_5"/>
    <property type="match status" value="1"/>
</dbReference>
<evidence type="ECO:0000256" key="5">
    <source>
        <dbReference type="ARBA" id="ARBA00022989"/>
    </source>
</evidence>
<keyword evidence="3 11" id="KW-0812">Transmembrane</keyword>
<dbReference type="Pfam" id="PF07884">
    <property type="entry name" value="VKOR"/>
    <property type="match status" value="1"/>
</dbReference>
<evidence type="ECO:0000256" key="9">
    <source>
        <dbReference type="ARBA" id="ARBA00023284"/>
    </source>
</evidence>
<evidence type="ECO:0000256" key="7">
    <source>
        <dbReference type="ARBA" id="ARBA00023136"/>
    </source>
</evidence>
<dbReference type="RefSeq" id="WP_344885203.1">
    <property type="nucleotide sequence ID" value="NZ_BAAAZP010000102.1"/>
</dbReference>
<evidence type="ECO:0000256" key="11">
    <source>
        <dbReference type="SAM" id="Phobius"/>
    </source>
</evidence>
<accession>A0ABP7CEP0</accession>
<dbReference type="InterPro" id="IPR012932">
    <property type="entry name" value="VKOR"/>
</dbReference>